<keyword evidence="2" id="KW-1185">Reference proteome</keyword>
<organism evidence="1 2">
    <name type="scientific">Trichinella murrelli</name>
    <dbReference type="NCBI Taxonomy" id="144512"/>
    <lineage>
        <taxon>Eukaryota</taxon>
        <taxon>Metazoa</taxon>
        <taxon>Ecdysozoa</taxon>
        <taxon>Nematoda</taxon>
        <taxon>Enoplea</taxon>
        <taxon>Dorylaimia</taxon>
        <taxon>Trichinellida</taxon>
        <taxon>Trichinellidae</taxon>
        <taxon>Trichinella</taxon>
    </lineage>
</organism>
<proteinExistence type="predicted"/>
<dbReference type="EMBL" id="JYDJ01000307">
    <property type="protein sequence ID" value="KRX37500.1"/>
    <property type="molecule type" value="Genomic_DNA"/>
</dbReference>
<protein>
    <submittedName>
        <fullName evidence="1">Uncharacterized protein</fullName>
    </submittedName>
</protein>
<name>A0A0V0TEQ3_9BILA</name>
<dbReference type="AlphaFoldDB" id="A0A0V0TEQ3"/>
<evidence type="ECO:0000313" key="2">
    <source>
        <dbReference type="Proteomes" id="UP000055048"/>
    </source>
</evidence>
<dbReference type="Proteomes" id="UP000055048">
    <property type="component" value="Unassembled WGS sequence"/>
</dbReference>
<sequence length="134" mass="14653">MMAACTSQTINVQIKAGRSANWTIISPLIACNIGSLDAGRACCFCDAVADSKLTAAQLSINKRRLCTDNGCEFLTTRRPLASSTGVVTPRTGWGGLSGFVAETTVIKTCWSWQWKNFWNSDSKRSRRLVKLLMS</sequence>
<evidence type="ECO:0000313" key="1">
    <source>
        <dbReference type="EMBL" id="KRX37500.1"/>
    </source>
</evidence>
<comment type="caution">
    <text evidence="1">The sequence shown here is derived from an EMBL/GenBank/DDBJ whole genome shotgun (WGS) entry which is preliminary data.</text>
</comment>
<gene>
    <name evidence="1" type="ORF">T05_2119</name>
</gene>
<accession>A0A0V0TEQ3</accession>
<reference evidence="1 2" key="1">
    <citation type="submission" date="2015-01" db="EMBL/GenBank/DDBJ databases">
        <title>Evolution of Trichinella species and genotypes.</title>
        <authorList>
            <person name="Korhonen P.K."/>
            <person name="Edoardo P."/>
            <person name="Giuseppe L.R."/>
            <person name="Gasser R.B."/>
        </authorList>
    </citation>
    <scope>NUCLEOTIDE SEQUENCE [LARGE SCALE GENOMIC DNA]</scope>
    <source>
        <strain evidence="1">ISS417</strain>
    </source>
</reference>